<dbReference type="VEuPathDB" id="TriTrypDB:BSAL_60265"/>
<evidence type="ECO:0000256" key="1">
    <source>
        <dbReference type="SAM" id="MobiDB-lite"/>
    </source>
</evidence>
<gene>
    <name evidence="3" type="ORF">BSAL_60265</name>
</gene>
<dbReference type="Proteomes" id="UP000051952">
    <property type="component" value="Unassembled WGS sequence"/>
</dbReference>
<feature type="compositionally biased region" description="Basic and acidic residues" evidence="1">
    <location>
        <begin position="412"/>
        <end position="422"/>
    </location>
</feature>
<feature type="compositionally biased region" description="Polar residues" evidence="1">
    <location>
        <begin position="478"/>
        <end position="492"/>
    </location>
</feature>
<protein>
    <submittedName>
        <fullName evidence="3">Protein kinase, putative</fullName>
    </submittedName>
</protein>
<reference evidence="4" key="1">
    <citation type="submission" date="2015-09" db="EMBL/GenBank/DDBJ databases">
        <authorList>
            <consortium name="Pathogen Informatics"/>
        </authorList>
    </citation>
    <scope>NUCLEOTIDE SEQUENCE [LARGE SCALE GENOMIC DNA]</scope>
    <source>
        <strain evidence="4">Lake Konstanz</strain>
    </source>
</reference>
<feature type="non-terminal residue" evidence="3">
    <location>
        <position position="977"/>
    </location>
</feature>
<evidence type="ECO:0000259" key="2">
    <source>
        <dbReference type="PROSITE" id="PS50125"/>
    </source>
</evidence>
<dbReference type="GO" id="GO:0009190">
    <property type="term" value="P:cyclic nucleotide biosynthetic process"/>
    <property type="evidence" value="ECO:0007669"/>
    <property type="project" value="InterPro"/>
</dbReference>
<feature type="region of interest" description="Disordered" evidence="1">
    <location>
        <begin position="557"/>
        <end position="576"/>
    </location>
</feature>
<keyword evidence="3" id="KW-0418">Kinase</keyword>
<feature type="region of interest" description="Disordered" evidence="1">
    <location>
        <begin position="852"/>
        <end position="877"/>
    </location>
</feature>
<dbReference type="GO" id="GO:0016301">
    <property type="term" value="F:kinase activity"/>
    <property type="evidence" value="ECO:0007669"/>
    <property type="project" value="UniProtKB-KW"/>
</dbReference>
<organism evidence="3 4">
    <name type="scientific">Bodo saltans</name>
    <name type="common">Flagellated protozoan</name>
    <dbReference type="NCBI Taxonomy" id="75058"/>
    <lineage>
        <taxon>Eukaryota</taxon>
        <taxon>Discoba</taxon>
        <taxon>Euglenozoa</taxon>
        <taxon>Kinetoplastea</taxon>
        <taxon>Metakinetoplastina</taxon>
        <taxon>Eubodonida</taxon>
        <taxon>Bodonidae</taxon>
        <taxon>Bodo</taxon>
    </lineage>
</organism>
<dbReference type="Pfam" id="PF00211">
    <property type="entry name" value="Guanylate_cyc"/>
    <property type="match status" value="1"/>
</dbReference>
<feature type="compositionally biased region" description="Acidic residues" evidence="1">
    <location>
        <begin position="366"/>
        <end position="385"/>
    </location>
</feature>
<keyword evidence="3" id="KW-0808">Transferase</keyword>
<accession>A0A0S4ITP1</accession>
<dbReference type="SUPFAM" id="SSF55073">
    <property type="entry name" value="Nucleotide cyclase"/>
    <property type="match status" value="1"/>
</dbReference>
<feature type="compositionally biased region" description="Low complexity" evidence="1">
    <location>
        <begin position="520"/>
        <end position="531"/>
    </location>
</feature>
<dbReference type="CDD" id="cd07302">
    <property type="entry name" value="CHD"/>
    <property type="match status" value="1"/>
</dbReference>
<dbReference type="Gene3D" id="3.30.70.1230">
    <property type="entry name" value="Nucleotide cyclase"/>
    <property type="match status" value="1"/>
</dbReference>
<feature type="compositionally biased region" description="Polar residues" evidence="1">
    <location>
        <begin position="852"/>
        <end position="864"/>
    </location>
</feature>
<feature type="region of interest" description="Disordered" evidence="1">
    <location>
        <begin position="318"/>
        <end position="352"/>
    </location>
</feature>
<feature type="domain" description="Guanylate cyclase" evidence="2">
    <location>
        <begin position="657"/>
        <end position="750"/>
    </location>
</feature>
<dbReference type="EMBL" id="CYKH01000267">
    <property type="protein sequence ID" value="CUF21636.1"/>
    <property type="molecule type" value="Genomic_DNA"/>
</dbReference>
<dbReference type="InterPro" id="IPR001054">
    <property type="entry name" value="A/G_cyclase"/>
</dbReference>
<name>A0A0S4ITP1_BODSA</name>
<evidence type="ECO:0000313" key="4">
    <source>
        <dbReference type="Proteomes" id="UP000051952"/>
    </source>
</evidence>
<sequence>MVMLSKEIFGTLLFSTDKASYSTAALLRDTRVALFLAPTTADSGILSGAGGGGTLVGTSDGSTGSSSSDGTDLIPVISTLTTTFPAYNVTQPNDLTIDLANEFRNRCNLGNAFTWSASMETDAREALLTAIPDPYADDDVAVLCGALCFVITNKTTNDTSSSSDADPSSSDAGGFIVSSQRKQCQSATRNVYMVIKTSIQDDQFDSVFSLTNAMATVDIVFSCVIVVSLNITLGFPVFVLNKKIRSVLTGIPMRLGDRRNRGLVATQCLWMSDMKSLMNVFHVMAALFVSNRKYVPDFILHRQLRELREARLFEQTGDDNDMLLGGSDSGGLGGRHSSSMSNLHGGASSVMSGSFAEQDDLNEMDDEMFEEEEDEEDLEEYEESNAEGLAQRLPAGQEEARRSPRALSHSISRGEHDAHHDDGYDEDVEMSFVTAPAGHGKGGGRLSATGRRLQRRTTRNDGDDDEIRRVRRGLRALSLTTANLADTQQQQNKHSRSPSSGPLGSNGPRKGSRSMGGTGDFDSSSSFAATSGTGGGGKMQHLGLLNATSVADLTQSTSAGAFGGTTNSKLKATRRTGSTVAVHVAPEESQPKSGKGGQIASGTAAAVAATNRLPDLNSLCPRNPVTILVLQFVSLEDAFASDFRNAERQHKIVVLAMSTVIRRNRGEIFERSGERVCVAWNAFDHRPDHAQRAAKCAMEIAGLFHQFRQDGMRMGIVLHQGPVVCGVLGDSHGAASLLFGKTADVAQRVAWLATQLPCFNILITERDHGASEKVSSPHLRLRVSGCHWPQHRHEHNNVWRRRRMQTTVDPANDTALFDVLQQTTHQNQLHHNRDQSFEVSISNLLLNTVNSRASTAQQRSPSPQSHHHGGPTSSKDSLRVYDIRGSAAGSAALPPRSHQFLNHGADAAKGKKNTSMSPAGATAAGDPGNHQWMRKDLLAQYHTAFSHFEHHRFAEALDILGDIAATMNEEDVYDNDD</sequence>
<dbReference type="GO" id="GO:0035556">
    <property type="term" value="P:intracellular signal transduction"/>
    <property type="evidence" value="ECO:0007669"/>
    <property type="project" value="InterPro"/>
</dbReference>
<feature type="compositionally biased region" description="Low complexity" evidence="1">
    <location>
        <begin position="497"/>
        <end position="508"/>
    </location>
</feature>
<dbReference type="AlphaFoldDB" id="A0A0S4ITP1"/>
<proteinExistence type="predicted"/>
<dbReference type="InterPro" id="IPR029787">
    <property type="entry name" value="Nucleotide_cyclase"/>
</dbReference>
<evidence type="ECO:0000313" key="3">
    <source>
        <dbReference type="EMBL" id="CUF21636.1"/>
    </source>
</evidence>
<dbReference type="PROSITE" id="PS50125">
    <property type="entry name" value="GUANYLATE_CYCLASE_2"/>
    <property type="match status" value="1"/>
</dbReference>
<feature type="region of interest" description="Disordered" evidence="1">
    <location>
        <begin position="366"/>
        <end position="536"/>
    </location>
</feature>
<feature type="region of interest" description="Disordered" evidence="1">
    <location>
        <begin position="908"/>
        <end position="928"/>
    </location>
</feature>
<keyword evidence="4" id="KW-1185">Reference proteome</keyword>